<dbReference type="PANTHER" id="PTHR33991">
    <property type="entry name" value="DNA REPAIR PROTEIN RECO"/>
    <property type="match status" value="1"/>
</dbReference>
<dbReference type="GO" id="GO:0043590">
    <property type="term" value="C:bacterial nucleoid"/>
    <property type="evidence" value="ECO:0007669"/>
    <property type="project" value="TreeGrafter"/>
</dbReference>
<evidence type="ECO:0000313" key="1">
    <source>
        <dbReference type="EMBL" id="PQL19167.1"/>
    </source>
</evidence>
<dbReference type="GO" id="GO:0006302">
    <property type="term" value="P:double-strand break repair"/>
    <property type="evidence" value="ECO:0007669"/>
    <property type="project" value="TreeGrafter"/>
</dbReference>
<gene>
    <name evidence="1" type="ORF">VEHSUH05_07295</name>
</gene>
<accession>A0A2S7Z7W4</accession>
<comment type="caution">
    <text evidence="1">The sequence shown here is derived from an EMBL/GenBank/DDBJ whole genome shotgun (WGS) entry which is preliminary data.</text>
</comment>
<dbReference type="EMBL" id="PPDB01000007">
    <property type="protein sequence ID" value="PQL19167.1"/>
    <property type="molecule type" value="Genomic_DNA"/>
</dbReference>
<name>A0A2S7Z7W4_9FIRM</name>
<keyword evidence="2" id="KW-1185">Reference proteome</keyword>
<dbReference type="OrthoDB" id="1631591at2"/>
<dbReference type="AlphaFoldDB" id="A0A2S7Z7W4"/>
<sequence length="235" mass="26772">MKNLNGAFNTPAIVISRKKYKLYSVFTFITPSLGIIRASLPHKRLQSMRNSSYLRPFSAMYITVVPDGEYVNVTQIDGSYVVESLDTNLENIAYAAVASELIQELFALYDADRNVFDVVVNYSKSIRQRNVRLGTIMLGWQLLSLAGVVPKAHYFMNRQNTDNFWRELYTVTQMGVSPSVKKALPILLSFQWGDELQMEFSGSLWTELEKLLYAYASHEIGEPLNSVIFLNTMIK</sequence>
<evidence type="ECO:0000313" key="2">
    <source>
        <dbReference type="Proteomes" id="UP000237916"/>
    </source>
</evidence>
<dbReference type="GO" id="GO:0006310">
    <property type="term" value="P:DNA recombination"/>
    <property type="evidence" value="ECO:0007669"/>
    <property type="project" value="InterPro"/>
</dbReference>
<dbReference type="STRING" id="1298594.GCA_001312465_00516"/>
<protein>
    <submittedName>
        <fullName evidence="1">DNA recombination protein RecO</fullName>
    </submittedName>
</protein>
<dbReference type="Proteomes" id="UP000237916">
    <property type="component" value="Unassembled WGS sequence"/>
</dbReference>
<reference evidence="1 2" key="1">
    <citation type="submission" date="2018-01" db="EMBL/GenBank/DDBJ databases">
        <title>Draft genome sequences of clinical isolates and type strains of oral Veillonella including Veillonella infantum sp., nov.</title>
        <authorList>
            <person name="Mashima I."/>
            <person name="Liao Y.-C."/>
            <person name="Sabharwal A."/>
            <person name="Haase E.M."/>
            <person name="Nakazawa F."/>
            <person name="Scannapieco F.A."/>
        </authorList>
    </citation>
    <scope>NUCLEOTIDE SEQUENCE [LARGE SCALE GENOMIC DNA]</scope>
    <source>
        <strain evidence="1 2">JCM 15641</strain>
    </source>
</reference>
<dbReference type="SUPFAM" id="SSF57863">
    <property type="entry name" value="ArfGap/RecO-like zinc finger"/>
    <property type="match status" value="1"/>
</dbReference>
<dbReference type="RefSeq" id="WP_105091195.1">
    <property type="nucleotide sequence ID" value="NZ_PPDB01000007.1"/>
</dbReference>
<organism evidence="1 2">
    <name type="scientific">Veillonella denticariosi JCM 15641</name>
    <dbReference type="NCBI Taxonomy" id="1298594"/>
    <lineage>
        <taxon>Bacteria</taxon>
        <taxon>Bacillati</taxon>
        <taxon>Bacillota</taxon>
        <taxon>Negativicutes</taxon>
        <taxon>Veillonellales</taxon>
        <taxon>Veillonellaceae</taxon>
        <taxon>Veillonella</taxon>
    </lineage>
</organism>
<dbReference type="Pfam" id="PF02565">
    <property type="entry name" value="RecO_C"/>
    <property type="match status" value="1"/>
</dbReference>
<dbReference type="InterPro" id="IPR037278">
    <property type="entry name" value="ARFGAP/RecO"/>
</dbReference>
<dbReference type="PANTHER" id="PTHR33991:SF1">
    <property type="entry name" value="DNA REPAIR PROTEIN RECO"/>
    <property type="match status" value="1"/>
</dbReference>
<proteinExistence type="predicted"/>
<dbReference type="InterPro" id="IPR003717">
    <property type="entry name" value="RecO"/>
</dbReference>